<dbReference type="SUPFAM" id="SSF53218">
    <property type="entry name" value="Molybdenum cofactor biosynthesis proteins"/>
    <property type="match status" value="1"/>
</dbReference>
<dbReference type="EMBL" id="KV460234">
    <property type="protein sequence ID" value="OBT95643.1"/>
    <property type="molecule type" value="Genomic_DNA"/>
</dbReference>
<dbReference type="CDD" id="cd00885">
    <property type="entry name" value="cinA"/>
    <property type="match status" value="1"/>
</dbReference>
<dbReference type="Gene3D" id="3.40.980.10">
    <property type="entry name" value="MoaB/Mog-like domain"/>
    <property type="match status" value="1"/>
</dbReference>
<dbReference type="GO" id="GO:0042726">
    <property type="term" value="P:flavin-containing compound metabolic process"/>
    <property type="evidence" value="ECO:0007669"/>
    <property type="project" value="TreeGrafter"/>
</dbReference>
<dbReference type="InterPro" id="IPR036425">
    <property type="entry name" value="MoaB/Mog-like_dom_sf"/>
</dbReference>
<dbReference type="GeneID" id="28839365"/>
<dbReference type="PANTHER" id="PTHR47675:SF1">
    <property type="entry name" value="MOLYBDOPTERIN BINDING DOMAIN PROTEIN (AFU_ORTHOLOGUE AFUA_5G11210)"/>
    <property type="match status" value="1"/>
</dbReference>
<sequence>MFSRVSHIARHFSRSLPNYAHTSAAAGGMSGTRMIRTAACLIIGDEVLGGKTVDTNSAFMAKWCFSHGVALQRIETIPDDADTIAESAKRLSAAYDFVITSGGIGPTHDDITYSSLATAFGVPLVLHEVAYARMRRLAKPHKSQPNFDWTVDSEARRAKERMVLLPLAGDGGEGKEWKDQVLFPVEELWVPVVCVGGNVHVLPGVPRLFEKLLLGLGELYGERLGEEIRRVMISTPMSESAVAPYLEKLQARVEEKGVKVGSYPRFGKGSNTVTLVGRDKAFLESLVDEVEKNVEGKRVLVEGEDDVEGVVEQGSQ</sequence>
<dbReference type="Pfam" id="PF00994">
    <property type="entry name" value="MoCF_biosynth"/>
    <property type="match status" value="1"/>
</dbReference>
<organism evidence="2 3">
    <name type="scientific">Pseudogymnoascus verrucosus</name>
    <dbReference type="NCBI Taxonomy" id="342668"/>
    <lineage>
        <taxon>Eukaryota</taxon>
        <taxon>Fungi</taxon>
        <taxon>Dikarya</taxon>
        <taxon>Ascomycota</taxon>
        <taxon>Pezizomycotina</taxon>
        <taxon>Leotiomycetes</taxon>
        <taxon>Thelebolales</taxon>
        <taxon>Thelebolaceae</taxon>
        <taxon>Pseudogymnoascus</taxon>
    </lineage>
</organism>
<reference evidence="2 3" key="1">
    <citation type="submission" date="2016-03" db="EMBL/GenBank/DDBJ databases">
        <title>Comparative genomics of Pseudogymnoascus destructans, the fungus causing white-nose syndrome of bats.</title>
        <authorList>
            <person name="Palmer J.M."/>
            <person name="Drees K.P."/>
            <person name="Foster J.T."/>
            <person name="Lindner D.L."/>
        </authorList>
    </citation>
    <scope>NUCLEOTIDE SEQUENCE [LARGE SCALE GENOMIC DNA]</scope>
    <source>
        <strain evidence="2 3">UAMH 10579</strain>
    </source>
</reference>
<evidence type="ECO:0000313" key="2">
    <source>
        <dbReference type="EMBL" id="OBT95643.1"/>
    </source>
</evidence>
<feature type="domain" description="MoaB/Mog" evidence="1">
    <location>
        <begin position="39"/>
        <end position="223"/>
    </location>
</feature>
<dbReference type="Proteomes" id="UP000091956">
    <property type="component" value="Unassembled WGS sequence"/>
</dbReference>
<dbReference type="AlphaFoldDB" id="A0A1B8GIF6"/>
<accession>A0A1B8GIF6</accession>
<keyword evidence="3" id="KW-1185">Reference proteome</keyword>
<dbReference type="PANTHER" id="PTHR47675">
    <property type="entry name" value="MOLYBDOPTERIN BINDING DOMAIN PROTEIN (AFU_ORTHOLOGUE AFUA_5G11210)"/>
    <property type="match status" value="1"/>
</dbReference>
<gene>
    <name evidence="2" type="ORF">VE01_05979</name>
</gene>
<dbReference type="RefSeq" id="XP_059319617.1">
    <property type="nucleotide sequence ID" value="XM_059463750.1"/>
</dbReference>
<reference evidence="3" key="2">
    <citation type="journal article" date="2018" name="Nat. Commun.">
        <title>Extreme sensitivity to ultraviolet light in the fungal pathogen causing white-nose syndrome of bats.</title>
        <authorList>
            <person name="Palmer J.M."/>
            <person name="Drees K.P."/>
            <person name="Foster J.T."/>
            <person name="Lindner D.L."/>
        </authorList>
    </citation>
    <scope>NUCLEOTIDE SEQUENCE [LARGE SCALE GENOMIC DNA]</scope>
    <source>
        <strain evidence="3">UAMH 10579</strain>
    </source>
</reference>
<evidence type="ECO:0000313" key="3">
    <source>
        <dbReference type="Proteomes" id="UP000091956"/>
    </source>
</evidence>
<dbReference type="InterPro" id="IPR056596">
    <property type="entry name" value="FLAD1_M"/>
</dbReference>
<dbReference type="Pfam" id="PF24102">
    <property type="entry name" value="FLAD1_M"/>
    <property type="match status" value="1"/>
</dbReference>
<protein>
    <recommendedName>
        <fullName evidence="1">MoaB/Mog domain-containing protein</fullName>
    </recommendedName>
</protein>
<dbReference type="GO" id="GO:0047884">
    <property type="term" value="F:FAD diphosphatase activity"/>
    <property type="evidence" value="ECO:0007669"/>
    <property type="project" value="TreeGrafter"/>
</dbReference>
<name>A0A1B8GIF6_9PEZI</name>
<dbReference type="SMART" id="SM00852">
    <property type="entry name" value="MoCF_biosynth"/>
    <property type="match status" value="1"/>
</dbReference>
<proteinExistence type="predicted"/>
<dbReference type="InterPro" id="IPR001453">
    <property type="entry name" value="MoaB/Mog_dom"/>
</dbReference>
<evidence type="ECO:0000259" key="1">
    <source>
        <dbReference type="SMART" id="SM00852"/>
    </source>
</evidence>
<dbReference type="STRING" id="342668.A0A1B8GIF6"/>